<dbReference type="InterPro" id="IPR043894">
    <property type="entry name" value="MupG_C"/>
</dbReference>
<dbReference type="Pfam" id="PF05913">
    <property type="entry name" value="MupG_C"/>
    <property type="match status" value="1"/>
</dbReference>
<dbReference type="STRING" id="36842.SAMN02194393_00278"/>
<dbReference type="Proteomes" id="UP000190285">
    <property type="component" value="Unassembled WGS sequence"/>
</dbReference>
<dbReference type="PANTHER" id="PTHR38435">
    <property type="match status" value="1"/>
</dbReference>
<gene>
    <name evidence="3" type="ORF">SAMN02194393_00278</name>
</gene>
<dbReference type="Gene3D" id="3.20.20.70">
    <property type="entry name" value="Aldolase class I"/>
    <property type="match status" value="1"/>
</dbReference>
<feature type="domain" description="6-phospho-N-acetylmuramidase N-terminal" evidence="2">
    <location>
        <begin position="4"/>
        <end position="237"/>
    </location>
</feature>
<dbReference type="OrthoDB" id="5809921at2"/>
<dbReference type="Pfam" id="PF19200">
    <property type="entry name" value="MupG_N"/>
    <property type="match status" value="1"/>
</dbReference>
<dbReference type="InterPro" id="IPR017853">
    <property type="entry name" value="GH"/>
</dbReference>
<sequence length="362" mass="41621">MRGLGVSIYPENASIEENRKYLSLAAQYGFTRVFTCLISAKGDMDRIIKEFKDVVTHARSLGMKVIADVSPAVFKNFNIEFDDLGFFAKLNLTGIRLDLGFSGSEESFMTFNPYNLKIEINMSNGTKYLENILTYIPNRENIIGCHNFYPHRYTGLSREHFIKCSKQFKEHNIRTAAFVSSKNASFGPWPVNEGLCTLEEHRNKSIEVQTKDLFNTGLIDDVIIANCFASEQELKILGELNRNVLELGVELVEDIPEVEKKIILDEFHFNRGDVSDYMIRSTQSRVKYKGNHFKLFNSKPIKKGDILIESSLYDRYAGELQIALKDMDNSEKTNVVGKISDEELFLIDNIKPWQKFRFKLKR</sequence>
<name>A0A1T5IEC0_9FIRM</name>
<keyword evidence="4" id="KW-1185">Reference proteome</keyword>
<evidence type="ECO:0000313" key="3">
    <source>
        <dbReference type="EMBL" id="SKC37435.1"/>
    </source>
</evidence>
<dbReference type="SUPFAM" id="SSF51445">
    <property type="entry name" value="(Trans)glycosidases"/>
    <property type="match status" value="1"/>
</dbReference>
<proteinExistence type="predicted"/>
<dbReference type="AlphaFoldDB" id="A0A1T5IEC0"/>
<organism evidence="3 4">
    <name type="scientific">Maledivibacter halophilus</name>
    <dbReference type="NCBI Taxonomy" id="36842"/>
    <lineage>
        <taxon>Bacteria</taxon>
        <taxon>Bacillati</taxon>
        <taxon>Bacillota</taxon>
        <taxon>Clostridia</taxon>
        <taxon>Peptostreptococcales</taxon>
        <taxon>Caminicellaceae</taxon>
        <taxon>Maledivibacter</taxon>
    </lineage>
</organism>
<dbReference type="Gene3D" id="2.40.100.10">
    <property type="entry name" value="Cyclophilin-like"/>
    <property type="match status" value="1"/>
</dbReference>
<evidence type="ECO:0008006" key="5">
    <source>
        <dbReference type="Google" id="ProtNLM"/>
    </source>
</evidence>
<dbReference type="InterPro" id="IPR013785">
    <property type="entry name" value="Aldolase_TIM"/>
</dbReference>
<dbReference type="EMBL" id="FUZT01000001">
    <property type="protein sequence ID" value="SKC37435.1"/>
    <property type="molecule type" value="Genomic_DNA"/>
</dbReference>
<dbReference type="RefSeq" id="WP_079488766.1">
    <property type="nucleotide sequence ID" value="NZ_FUZT01000001.1"/>
</dbReference>
<accession>A0A1T5IEC0</accession>
<evidence type="ECO:0000259" key="2">
    <source>
        <dbReference type="Pfam" id="PF19200"/>
    </source>
</evidence>
<feature type="domain" description="6-phospho-N-acetylmuramidase C-terminal" evidence="1">
    <location>
        <begin position="245"/>
        <end position="359"/>
    </location>
</feature>
<dbReference type="InterPro" id="IPR043797">
    <property type="entry name" value="MupG_N"/>
</dbReference>
<evidence type="ECO:0000313" key="4">
    <source>
        <dbReference type="Proteomes" id="UP000190285"/>
    </source>
</evidence>
<evidence type="ECO:0000259" key="1">
    <source>
        <dbReference type="Pfam" id="PF05913"/>
    </source>
</evidence>
<dbReference type="PANTHER" id="PTHR38435:SF1">
    <property type="entry name" value="DUF871 DOMAIN-CONTAINING PROTEIN"/>
    <property type="match status" value="1"/>
</dbReference>
<dbReference type="InterPro" id="IPR008589">
    <property type="entry name" value="MupG"/>
</dbReference>
<dbReference type="InterPro" id="IPR029000">
    <property type="entry name" value="Cyclophilin-like_dom_sf"/>
</dbReference>
<protein>
    <recommendedName>
        <fullName evidence="5">Outer surface protein</fullName>
    </recommendedName>
</protein>
<reference evidence="3 4" key="1">
    <citation type="submission" date="2017-02" db="EMBL/GenBank/DDBJ databases">
        <authorList>
            <person name="Peterson S.W."/>
        </authorList>
    </citation>
    <scope>NUCLEOTIDE SEQUENCE [LARGE SCALE GENOMIC DNA]</scope>
    <source>
        <strain evidence="3 4">M1</strain>
    </source>
</reference>
<dbReference type="SUPFAM" id="SSF50891">
    <property type="entry name" value="Cyclophilin-like"/>
    <property type="match status" value="1"/>
</dbReference>